<keyword evidence="2" id="KW-1003">Cell membrane</keyword>
<feature type="transmembrane region" description="Helical" evidence="6">
    <location>
        <begin position="179"/>
        <end position="198"/>
    </location>
</feature>
<sequence>MPASKAGIGTHFLRYSGGSILVMLAGLISFPALTRLLDNTQYGILGYYETWLMIAVAVAKLGAQHAIIRFYPYAGADSDRMARFATNLFLLPLLVSVALWSAAMLVLVCVDYFGGARFSPVLWLALASIPLLVFVSLVQMVLRAGEHSGVLTITRVSWRWLELVTMLGAVLLLERSALAAYGGKIVAALLVISFYVYWIRKHLVFNRESLDVSQFSAAVRYGMPLVINEIATVLLISIDRLMLKGMLDDFAVVGIYTIGYSLALQVSMLMHAALSESFVPVANGKYESDGAPGVRQLKAKVLLPMTYASIGIGAAIACVGSDALQAISGADKAASGPVFAWIGCMYALYPLLDIAGYGLLLHKRSMTVLAITLAAAASNILLNLWLIPTVGMMGAVYATVASYAALAVTAYLLCPRDLRAWLDRRALTLALVSAGAFVLVVAGSGLFGLHNHWARLFVAGGLWLLLYVLPVLLLDPRVRGMVPLLNRFATGNRGN</sequence>
<reference evidence="7 8" key="1">
    <citation type="submission" date="2015-05" db="EMBL/GenBank/DDBJ databases">
        <title>Genome sequencing and analysis of members of genus Stenotrophomonas.</title>
        <authorList>
            <person name="Patil P.P."/>
            <person name="Midha S."/>
            <person name="Patil P.B."/>
        </authorList>
    </citation>
    <scope>NUCLEOTIDE SEQUENCE [LARGE SCALE GENOMIC DNA]</scope>
    <source>
        <strain evidence="7 8">DSM 21858</strain>
    </source>
</reference>
<dbReference type="PANTHER" id="PTHR30250">
    <property type="entry name" value="PST FAMILY PREDICTED COLANIC ACID TRANSPORTER"/>
    <property type="match status" value="1"/>
</dbReference>
<evidence type="ECO:0000256" key="5">
    <source>
        <dbReference type="ARBA" id="ARBA00023136"/>
    </source>
</evidence>
<evidence type="ECO:0000313" key="8">
    <source>
        <dbReference type="Proteomes" id="UP000052052"/>
    </source>
</evidence>
<feature type="transmembrane region" description="Helical" evidence="6">
    <location>
        <begin position="339"/>
        <end position="361"/>
    </location>
</feature>
<dbReference type="InterPro" id="IPR050833">
    <property type="entry name" value="Poly_Biosynth_Transport"/>
</dbReference>
<feature type="transmembrane region" description="Helical" evidence="6">
    <location>
        <begin position="426"/>
        <end position="447"/>
    </location>
</feature>
<evidence type="ECO:0000256" key="6">
    <source>
        <dbReference type="SAM" id="Phobius"/>
    </source>
</evidence>
<protein>
    <submittedName>
        <fullName evidence="7">Uncharacterized protein</fullName>
    </submittedName>
</protein>
<organism evidence="7 8">
    <name type="scientific">Pseudoxanthomonas dokdonensis</name>
    <dbReference type="NCBI Taxonomy" id="344882"/>
    <lineage>
        <taxon>Bacteria</taxon>
        <taxon>Pseudomonadati</taxon>
        <taxon>Pseudomonadota</taxon>
        <taxon>Gammaproteobacteria</taxon>
        <taxon>Lysobacterales</taxon>
        <taxon>Lysobacteraceae</taxon>
        <taxon>Pseudoxanthomonas</taxon>
    </lineage>
</organism>
<evidence type="ECO:0000256" key="1">
    <source>
        <dbReference type="ARBA" id="ARBA00004651"/>
    </source>
</evidence>
<gene>
    <name evidence="7" type="ORF">ABB29_10885</name>
</gene>
<feature type="transmembrane region" description="Helical" evidence="6">
    <location>
        <begin position="368"/>
        <end position="388"/>
    </location>
</feature>
<feature type="transmembrane region" description="Helical" evidence="6">
    <location>
        <begin position="250"/>
        <end position="270"/>
    </location>
</feature>
<dbReference type="AlphaFoldDB" id="A0A0R0CHS8"/>
<evidence type="ECO:0000256" key="3">
    <source>
        <dbReference type="ARBA" id="ARBA00022692"/>
    </source>
</evidence>
<dbReference type="GO" id="GO:0005886">
    <property type="term" value="C:plasma membrane"/>
    <property type="evidence" value="ECO:0007669"/>
    <property type="project" value="UniProtKB-SubCell"/>
</dbReference>
<proteinExistence type="predicted"/>
<dbReference type="PATRIC" id="fig|344882.3.peg.548"/>
<feature type="transmembrane region" description="Helical" evidence="6">
    <location>
        <begin position="120"/>
        <end position="144"/>
    </location>
</feature>
<dbReference type="Pfam" id="PF01943">
    <property type="entry name" value="Polysacc_synt"/>
    <property type="match status" value="1"/>
</dbReference>
<feature type="transmembrane region" description="Helical" evidence="6">
    <location>
        <begin position="218"/>
        <end position="238"/>
    </location>
</feature>
<feature type="transmembrane region" description="Helical" evidence="6">
    <location>
        <begin position="305"/>
        <end position="327"/>
    </location>
</feature>
<dbReference type="STRING" id="344882.ABB29_10885"/>
<name>A0A0R0CHS8_9GAMM</name>
<evidence type="ECO:0000256" key="4">
    <source>
        <dbReference type="ARBA" id="ARBA00022989"/>
    </source>
</evidence>
<dbReference type="InterPro" id="IPR002797">
    <property type="entry name" value="Polysacc_synth"/>
</dbReference>
<keyword evidence="8" id="KW-1185">Reference proteome</keyword>
<feature type="transmembrane region" description="Helical" evidence="6">
    <location>
        <begin position="12"/>
        <end position="33"/>
    </location>
</feature>
<keyword evidence="5 6" id="KW-0472">Membrane</keyword>
<dbReference type="Proteomes" id="UP000052052">
    <property type="component" value="Unassembled WGS sequence"/>
</dbReference>
<feature type="transmembrane region" description="Helical" evidence="6">
    <location>
        <begin position="156"/>
        <end position="173"/>
    </location>
</feature>
<feature type="transmembrane region" description="Helical" evidence="6">
    <location>
        <begin position="394"/>
        <end position="414"/>
    </location>
</feature>
<evidence type="ECO:0000313" key="7">
    <source>
        <dbReference type="EMBL" id="KRG68955.1"/>
    </source>
</evidence>
<accession>A0A0R0CHS8</accession>
<dbReference type="EMBL" id="LDJL01000011">
    <property type="protein sequence ID" value="KRG68955.1"/>
    <property type="molecule type" value="Genomic_DNA"/>
</dbReference>
<comment type="caution">
    <text evidence="7">The sequence shown here is derived from an EMBL/GenBank/DDBJ whole genome shotgun (WGS) entry which is preliminary data.</text>
</comment>
<feature type="transmembrane region" description="Helical" evidence="6">
    <location>
        <begin position="45"/>
        <end position="63"/>
    </location>
</feature>
<evidence type="ECO:0000256" key="2">
    <source>
        <dbReference type="ARBA" id="ARBA00022475"/>
    </source>
</evidence>
<keyword evidence="4 6" id="KW-1133">Transmembrane helix</keyword>
<feature type="transmembrane region" description="Helical" evidence="6">
    <location>
        <begin position="84"/>
        <end position="108"/>
    </location>
</feature>
<feature type="transmembrane region" description="Helical" evidence="6">
    <location>
        <begin position="453"/>
        <end position="474"/>
    </location>
</feature>
<comment type="subcellular location">
    <subcellularLocation>
        <location evidence="1">Cell membrane</location>
        <topology evidence="1">Multi-pass membrane protein</topology>
    </subcellularLocation>
</comment>
<dbReference type="PANTHER" id="PTHR30250:SF11">
    <property type="entry name" value="O-ANTIGEN TRANSPORTER-RELATED"/>
    <property type="match status" value="1"/>
</dbReference>
<keyword evidence="3 6" id="KW-0812">Transmembrane</keyword>